<keyword evidence="4" id="KW-0520">NAD</keyword>
<dbReference type="PANTHER" id="PTHR35330:SF1">
    <property type="entry name" value="SIROHEME BIOSYNTHESIS PROTEIN MET8"/>
    <property type="match status" value="1"/>
</dbReference>
<organism evidence="6 9">
    <name type="scientific">Staphylococcus agnetis</name>
    <dbReference type="NCBI Taxonomy" id="985762"/>
    <lineage>
        <taxon>Bacteria</taxon>
        <taxon>Bacillati</taxon>
        <taxon>Bacillota</taxon>
        <taxon>Bacilli</taxon>
        <taxon>Bacillales</taxon>
        <taxon>Staphylococcaceae</taxon>
        <taxon>Staphylococcus</taxon>
    </lineage>
</organism>
<dbReference type="SUPFAM" id="SSF51735">
    <property type="entry name" value="NAD(P)-binding Rossmann-fold domains"/>
    <property type="match status" value="1"/>
</dbReference>
<dbReference type="RefSeq" id="WP_060551737.1">
    <property type="nucleotide sequence ID" value="NZ_CP009623.1"/>
</dbReference>
<dbReference type="GO" id="GO:0004325">
    <property type="term" value="F:ferrochelatase activity"/>
    <property type="evidence" value="ECO:0007669"/>
    <property type="project" value="InterPro"/>
</dbReference>
<dbReference type="GO" id="GO:0043115">
    <property type="term" value="F:precorrin-2 dehydrogenase activity"/>
    <property type="evidence" value="ECO:0007669"/>
    <property type="project" value="UniProtKB-EC"/>
</dbReference>
<dbReference type="EC" id="1.3.1.76" evidence="2"/>
<comment type="pathway">
    <text evidence="1">Porphyrin-containing compound metabolism; siroheme biosynthesis; sirohydrochlorin from precorrin-2: step 1/1.</text>
</comment>
<name>A0A2T4MI68_9STAP</name>
<dbReference type="EMBL" id="WMFL01000079">
    <property type="protein sequence ID" value="NJI02707.1"/>
    <property type="molecule type" value="Genomic_DNA"/>
</dbReference>
<evidence type="ECO:0000256" key="4">
    <source>
        <dbReference type="ARBA" id="ARBA00023027"/>
    </source>
</evidence>
<dbReference type="OrthoDB" id="9773765at2"/>
<sequence>MYPIQVNLASKHVVIVGGGKIAWRKFSKLVTEPCSIDVVSPKFHDAFEMLQPSERLRLIREPYHKAHLKHADLIIIATNDPQTNNQVAMDALPSQWINHTGDQTQSDFFNMLTIEHQDLIIGVSSNGQNIERTKRYAAKIKTFLAVDEEDMHE</sequence>
<dbReference type="GeneID" id="57692464"/>
<reference evidence="6" key="2">
    <citation type="submission" date="2019-11" db="EMBL/GenBank/DDBJ databases">
        <title>Whole genome comparisons of Staphylococcus agnetis isolates from cattle and chickens.</title>
        <authorList>
            <person name="Rhoads D."/>
            <person name="Shwani A."/>
            <person name="Adkins P."/>
            <person name="Calcutt M."/>
            <person name="Middleton J."/>
        </authorList>
    </citation>
    <scope>NUCLEOTIDE SEQUENCE</scope>
    <source>
        <strain evidence="6">1387</strain>
    </source>
</reference>
<evidence type="ECO:0000313" key="9">
    <source>
        <dbReference type="Proteomes" id="UP000646308"/>
    </source>
</evidence>
<reference evidence="7 8" key="1">
    <citation type="submission" date="2017-04" db="EMBL/GenBank/DDBJ databases">
        <title>Staphylococcus agnetis, a potential pathogen in the broiler production.</title>
        <authorList>
            <person name="Poulsen L."/>
        </authorList>
    </citation>
    <scope>NUCLEOTIDE SEQUENCE [LARGE SCALE GENOMIC DNA]</scope>
    <source>
        <strain evidence="7 8">723_310714_2_2_spleen</strain>
    </source>
</reference>
<dbReference type="Proteomes" id="UP000195208">
    <property type="component" value="Unassembled WGS sequence"/>
</dbReference>
<dbReference type="EMBL" id="NEFX01000003">
    <property type="protein sequence ID" value="OTW32009.1"/>
    <property type="molecule type" value="Genomic_DNA"/>
</dbReference>
<dbReference type="Pfam" id="PF13241">
    <property type="entry name" value="NAD_binding_7"/>
    <property type="match status" value="1"/>
</dbReference>
<dbReference type="KEGG" id="sagq:EP23_07695"/>
<dbReference type="InterPro" id="IPR036291">
    <property type="entry name" value="NAD(P)-bd_dom_sf"/>
</dbReference>
<dbReference type="PANTHER" id="PTHR35330">
    <property type="entry name" value="SIROHEME BIOSYNTHESIS PROTEIN MET8"/>
    <property type="match status" value="1"/>
</dbReference>
<accession>A0A2T4MI68</accession>
<dbReference type="Proteomes" id="UP000646308">
    <property type="component" value="Unassembled WGS sequence"/>
</dbReference>
<protein>
    <recommendedName>
        <fullName evidence="2">precorrin-2 dehydrogenase</fullName>
        <ecNumber evidence="2">1.3.1.76</ecNumber>
    </recommendedName>
</protein>
<keyword evidence="3" id="KW-0560">Oxidoreductase</keyword>
<comment type="caution">
    <text evidence="6">The sequence shown here is derived from an EMBL/GenBank/DDBJ whole genome shotgun (WGS) entry which is preliminary data.</text>
</comment>
<evidence type="ECO:0000256" key="5">
    <source>
        <dbReference type="ARBA" id="ARBA00023244"/>
    </source>
</evidence>
<evidence type="ECO:0000313" key="7">
    <source>
        <dbReference type="EMBL" id="OTW32009.1"/>
    </source>
</evidence>
<evidence type="ECO:0000256" key="2">
    <source>
        <dbReference type="ARBA" id="ARBA00012400"/>
    </source>
</evidence>
<evidence type="ECO:0000313" key="8">
    <source>
        <dbReference type="Proteomes" id="UP000195208"/>
    </source>
</evidence>
<dbReference type="GO" id="GO:0019354">
    <property type="term" value="P:siroheme biosynthetic process"/>
    <property type="evidence" value="ECO:0007669"/>
    <property type="project" value="UniProtKB-UniPathway"/>
</dbReference>
<keyword evidence="5" id="KW-0627">Porphyrin biosynthesis</keyword>
<evidence type="ECO:0000256" key="3">
    <source>
        <dbReference type="ARBA" id="ARBA00023002"/>
    </source>
</evidence>
<keyword evidence="8" id="KW-1185">Reference proteome</keyword>
<evidence type="ECO:0000256" key="1">
    <source>
        <dbReference type="ARBA" id="ARBA00005010"/>
    </source>
</evidence>
<dbReference type="Gene3D" id="3.40.50.720">
    <property type="entry name" value="NAD(P)-binding Rossmann-like Domain"/>
    <property type="match status" value="1"/>
</dbReference>
<dbReference type="AlphaFoldDB" id="A0A2T4MI68"/>
<dbReference type="InterPro" id="IPR028161">
    <property type="entry name" value="Met8-like"/>
</dbReference>
<gene>
    <name evidence="7" type="ORF">B9M88_02715</name>
    <name evidence="6" type="ORF">GLV84_07695</name>
</gene>
<proteinExistence type="predicted"/>
<evidence type="ECO:0000313" key="6">
    <source>
        <dbReference type="EMBL" id="NJI02707.1"/>
    </source>
</evidence>